<proteinExistence type="predicted"/>
<sequence length="296" mass="32909">MTTNRFGLSRHIPSDIALEVRRRSKLGCVICRCAIYQYEHIDPEFTEAREHNPDHICLLCGGCHDRVTRGRLSKQTVREAYLNIQNSTSVKRPFEEFDLSTQSLSVSIGASTFIHTNTLFCINGEDILAITPPQNEAKFPTLNGIFYDRFGKESLRITDNIWEGQSEAWDIEIVGTRVTIKTDGGQIALQIDIAPPDKIHIRKLDMYKDSCHLLADDSELCIGQIHKETQTYIGLSSFQCMGSRTAIAVDSRTIGKPVLTGLQMIGGQGIILDGTGIRVGVGAGSMTIGRLRLWLI</sequence>
<name>H8Z462_9GAMM</name>
<keyword evidence="2" id="KW-1185">Reference proteome</keyword>
<organism evidence="1 2">
    <name type="scientific">Thiorhodovibrio frisius</name>
    <dbReference type="NCBI Taxonomy" id="631362"/>
    <lineage>
        <taxon>Bacteria</taxon>
        <taxon>Pseudomonadati</taxon>
        <taxon>Pseudomonadota</taxon>
        <taxon>Gammaproteobacteria</taxon>
        <taxon>Chromatiales</taxon>
        <taxon>Chromatiaceae</taxon>
        <taxon>Thiorhodovibrio</taxon>
    </lineage>
</organism>
<dbReference type="eggNOG" id="COG1403">
    <property type="taxonomic scope" value="Bacteria"/>
</dbReference>
<dbReference type="RefSeq" id="WP_009151551.1">
    <property type="nucleotide sequence ID" value="NZ_CP121471.1"/>
</dbReference>
<dbReference type="HOGENOM" id="CLU_859540_0_0_6"/>
<evidence type="ECO:0000313" key="2">
    <source>
        <dbReference type="Proteomes" id="UP000002964"/>
    </source>
</evidence>
<gene>
    <name evidence="1" type="ORF">Thi970DRAFT_04838</name>
</gene>
<dbReference type="EMBL" id="JH603170">
    <property type="protein sequence ID" value="EIC21148.1"/>
    <property type="molecule type" value="Genomic_DNA"/>
</dbReference>
<reference evidence="1 2" key="2">
    <citation type="submission" date="2011-11" db="EMBL/GenBank/DDBJ databases">
        <authorList>
            <consortium name="US DOE Joint Genome Institute"/>
            <person name="Lucas S."/>
            <person name="Han J."/>
            <person name="Lapidus A."/>
            <person name="Cheng J.-F."/>
            <person name="Goodwin L."/>
            <person name="Pitluck S."/>
            <person name="Peters L."/>
            <person name="Ovchinnikova G."/>
            <person name="Zhang X."/>
            <person name="Detter J.C."/>
            <person name="Han C."/>
            <person name="Tapia R."/>
            <person name="Land M."/>
            <person name="Hauser L."/>
            <person name="Kyrpides N."/>
            <person name="Ivanova N."/>
            <person name="Pagani I."/>
            <person name="Vogl K."/>
            <person name="Liu Z."/>
            <person name="Overmann J."/>
            <person name="Frigaard N.-U."/>
            <person name="Bryant D."/>
            <person name="Woyke T."/>
        </authorList>
    </citation>
    <scope>NUCLEOTIDE SEQUENCE [LARGE SCALE GENOMIC DNA]</scope>
    <source>
        <strain evidence="1 2">970</strain>
    </source>
</reference>
<evidence type="ECO:0000313" key="1">
    <source>
        <dbReference type="EMBL" id="EIC21148.1"/>
    </source>
</evidence>
<accession>H8Z462</accession>
<dbReference type="OrthoDB" id="9154548at2"/>
<reference evidence="2" key="1">
    <citation type="submission" date="2011-06" db="EMBL/GenBank/DDBJ databases">
        <authorList>
            <consortium name="US DOE Joint Genome Institute (JGI-PGF)"/>
            <person name="Lucas S."/>
            <person name="Han J."/>
            <person name="Lapidus A."/>
            <person name="Cheng J.-F."/>
            <person name="Goodwin L."/>
            <person name="Pitluck S."/>
            <person name="Peters L."/>
            <person name="Land M.L."/>
            <person name="Hauser L."/>
            <person name="Vogl K."/>
            <person name="Liu Z."/>
            <person name="Overmann J."/>
            <person name="Frigaard N.-U."/>
            <person name="Bryant D.A."/>
            <person name="Woyke T.J."/>
        </authorList>
    </citation>
    <scope>NUCLEOTIDE SEQUENCE [LARGE SCALE GENOMIC DNA]</scope>
    <source>
        <strain evidence="2">970</strain>
    </source>
</reference>
<protein>
    <recommendedName>
        <fullName evidence="3">HNH endonuclease</fullName>
    </recommendedName>
</protein>
<evidence type="ECO:0008006" key="3">
    <source>
        <dbReference type="Google" id="ProtNLM"/>
    </source>
</evidence>
<dbReference type="AlphaFoldDB" id="H8Z462"/>
<dbReference type="Proteomes" id="UP000002964">
    <property type="component" value="Unassembled WGS sequence"/>
</dbReference>
<dbReference type="STRING" id="631362.Thi970DRAFT_04838"/>